<dbReference type="KEGG" id="sve:SVEN_1128"/>
<feature type="region of interest" description="Disordered" evidence="1">
    <location>
        <begin position="1"/>
        <end position="54"/>
    </location>
</feature>
<dbReference type="STRING" id="953739.SVEN_1128"/>
<accession>F2RCQ7</accession>
<protein>
    <submittedName>
        <fullName evidence="2">Uncharacterized protein</fullName>
    </submittedName>
</protein>
<sequence length="54" mass="5415">MSRYGSGGTRGGPSSFAPTPGSVHTSYTGTALGGTPTRRTGCPPVRRGARGYDG</sequence>
<feature type="compositionally biased region" description="Gly residues" evidence="1">
    <location>
        <begin position="1"/>
        <end position="11"/>
    </location>
</feature>
<evidence type="ECO:0000313" key="3">
    <source>
        <dbReference type="Proteomes" id="UP000006854"/>
    </source>
</evidence>
<name>F2RCQ7_STRVP</name>
<proteinExistence type="predicted"/>
<dbReference type="AlphaFoldDB" id="F2RCQ7"/>
<organism evidence="2 3">
    <name type="scientific">Streptomyces venezuelae (strain ATCC 10712 / CBS 650.69 / DSM 40230 / JCM 4526 / NBRC 13096 / PD 04745)</name>
    <dbReference type="NCBI Taxonomy" id="953739"/>
    <lineage>
        <taxon>Bacteria</taxon>
        <taxon>Bacillati</taxon>
        <taxon>Actinomycetota</taxon>
        <taxon>Actinomycetes</taxon>
        <taxon>Kitasatosporales</taxon>
        <taxon>Streptomycetaceae</taxon>
        <taxon>Streptomyces</taxon>
    </lineage>
</organism>
<reference evidence="2 3" key="1">
    <citation type="journal article" date="2011" name="BMC Genomics">
        <title>Genome-wide analysis of the role of GlnR in Streptomyces venezuelae provides new insights into global nitrogen regulation in actinomycetes.</title>
        <authorList>
            <person name="Pullan S.T."/>
            <person name="Bibb M.J."/>
            <person name="Merrick M."/>
        </authorList>
    </citation>
    <scope>NUCLEOTIDE SEQUENCE [LARGE SCALE GENOMIC DNA]</scope>
    <source>
        <strain evidence="2">ATCC 10712</strain>
    </source>
</reference>
<evidence type="ECO:0000256" key="1">
    <source>
        <dbReference type="SAM" id="MobiDB-lite"/>
    </source>
</evidence>
<keyword evidence="3" id="KW-1185">Reference proteome</keyword>
<dbReference type="EMBL" id="FR845719">
    <property type="protein sequence ID" value="CCA54415.1"/>
    <property type="molecule type" value="Genomic_DNA"/>
</dbReference>
<dbReference type="Proteomes" id="UP000006854">
    <property type="component" value="Chromosome"/>
</dbReference>
<evidence type="ECO:0000313" key="2">
    <source>
        <dbReference type="EMBL" id="CCA54415.1"/>
    </source>
</evidence>
<dbReference type="HOGENOM" id="CLU_3048676_0_0_11"/>
<gene>
    <name evidence="2" type="ordered locus">SVEN_1128</name>
</gene>